<gene>
    <name evidence="1" type="ORF">Cpap_0427</name>
</gene>
<protein>
    <submittedName>
        <fullName evidence="1">PglZ domain protein</fullName>
    </submittedName>
</protein>
<accession>F1THD0</accession>
<dbReference type="Pfam" id="PF08665">
    <property type="entry name" value="PglZ"/>
    <property type="match status" value="1"/>
</dbReference>
<sequence length="646" mass="74918">MINEIILEKLYLKENEFILVFDPDNLLGAEAIVEHVNQAGFSIVNYEDPEVFRYYYEENIRSFLDRGKPLDNKVLIRYTVEQSIPYDIRAKCFFVEVTLRELFPKLSYTVIKELYSEVFDKLYKVYSRYSGPILGDKGTKDFILKNAYGVIPEVIADFQELVKTFIPLYYRGEELPRLIADYAAEAISSNGQLKQYPVKTIVSGKVSCFHFIQEQWELYIRKTNGEAVETVIDFGNYEIRAYIDNLFQENYLTPVKQLKLREYPTWMQSGVVYDIAGNIERKFDNYIDKIINNVQSVKSYKDWFGIAALWAEVLTLKYDQSKSYSLDNKKFKDTGSLLKECFKDWLLANYNMLASLSYAKAPVMVHKIPWHINHRFPKQENKKVALLVIDGMSLDDWFVIKEAINENNKYIFEETLCFAWIPTMTSVSRQAIFSGEIPTNYADTLLSTNHDDKQWKKFWRNIGYNNNSVAFKRNIKEFREDGLDDILNDNGLRVLGLVVNMVDDIMHGQQLSIEGMHQDIRLWANKGSLVRFIDRLYSKDFEVFITSDHGNIGAVGQGTLQEGLAVESPGERVRFYNSDINCDTIMSKYKALKWEASGLPKKYNYVVSEENLAFVKEGKKIVAHGGLAIEEVIVPFIHMRKENQNA</sequence>
<evidence type="ECO:0000313" key="2">
    <source>
        <dbReference type="Proteomes" id="UP000003860"/>
    </source>
</evidence>
<keyword evidence="2" id="KW-1185">Reference proteome</keyword>
<dbReference type="Proteomes" id="UP000003860">
    <property type="component" value="Unassembled WGS sequence"/>
</dbReference>
<reference evidence="1" key="2">
    <citation type="submission" date="2011-01" db="EMBL/GenBank/DDBJ databases">
        <title>The Non-contiguous Finished genome of Clostridium papyrosolvens.</title>
        <authorList>
            <person name="Lucas S."/>
            <person name="Copeland A."/>
            <person name="Lapidus A."/>
            <person name="Cheng J.-F."/>
            <person name="Goodwin L."/>
            <person name="Pitluck S."/>
            <person name="Misra M."/>
            <person name="Chertkov O."/>
            <person name="Detter J.C."/>
            <person name="Han C."/>
            <person name="Tapia R."/>
            <person name="Land M."/>
            <person name="Hauser L."/>
            <person name="Kyrpides N."/>
            <person name="Ivanova N."/>
            <person name="Pagani I."/>
            <person name="Mouttaki H."/>
            <person name="He Z."/>
            <person name="Zhou J."/>
            <person name="Hemme C.L."/>
            <person name="Woyke T."/>
        </authorList>
    </citation>
    <scope>NUCLEOTIDE SEQUENCE [LARGE SCALE GENOMIC DNA]</scope>
    <source>
        <strain evidence="1">DSM 2782</strain>
    </source>
</reference>
<dbReference type="NCBIfam" id="NF033449">
    <property type="entry name" value="BREX_PglZ_3"/>
    <property type="match status" value="1"/>
</dbReference>
<dbReference type="InterPro" id="IPR017850">
    <property type="entry name" value="Alkaline_phosphatase_core_sf"/>
</dbReference>
<name>F1THD0_9FIRM</name>
<comment type="caution">
    <text evidence="1">The sequence shown here is derived from an EMBL/GenBank/DDBJ whole genome shotgun (WGS) entry which is preliminary data.</text>
</comment>
<evidence type="ECO:0000313" key="1">
    <source>
        <dbReference type="EMBL" id="EGD46133.1"/>
    </source>
</evidence>
<dbReference type="OrthoDB" id="9769734at2"/>
<dbReference type="STRING" id="588581.Cpap_0427"/>
<dbReference type="eggNOG" id="COG1524">
    <property type="taxonomic scope" value="Bacteria"/>
</dbReference>
<dbReference type="EMBL" id="ACXX02000016">
    <property type="protein sequence ID" value="EGD46133.1"/>
    <property type="molecule type" value="Genomic_DNA"/>
</dbReference>
<proteinExistence type="predicted"/>
<dbReference type="AlphaFoldDB" id="F1THD0"/>
<organism evidence="1 2">
    <name type="scientific">Ruminiclostridium papyrosolvens DSM 2782</name>
    <dbReference type="NCBI Taxonomy" id="588581"/>
    <lineage>
        <taxon>Bacteria</taxon>
        <taxon>Bacillati</taxon>
        <taxon>Bacillota</taxon>
        <taxon>Clostridia</taxon>
        <taxon>Eubacteriales</taxon>
        <taxon>Oscillospiraceae</taxon>
        <taxon>Ruminiclostridium</taxon>
    </lineage>
</organism>
<dbReference type="RefSeq" id="WP_004621795.1">
    <property type="nucleotide sequence ID" value="NZ_ACXX02000016.1"/>
</dbReference>
<dbReference type="SUPFAM" id="SSF53649">
    <property type="entry name" value="Alkaline phosphatase-like"/>
    <property type="match status" value="1"/>
</dbReference>
<reference evidence="1" key="1">
    <citation type="submission" date="2009-07" db="EMBL/GenBank/DDBJ databases">
        <authorList>
            <consortium name="US DOE Joint Genome Institute (JGI-PGF)"/>
            <person name="Lucas S."/>
            <person name="Copeland A."/>
            <person name="Lapidus A."/>
            <person name="Glavina del Rio T."/>
            <person name="Tice H."/>
            <person name="Bruce D."/>
            <person name="Goodwin L."/>
            <person name="Pitluck S."/>
            <person name="Larimer F."/>
            <person name="Land M.L."/>
            <person name="Mouttaki H."/>
            <person name="He Z."/>
            <person name="Zhou J."/>
            <person name="Hemme C.L."/>
        </authorList>
    </citation>
    <scope>NUCLEOTIDE SEQUENCE</scope>
    <source>
        <strain evidence="1">DSM 2782</strain>
    </source>
</reference>